<sequence length="40" mass="4923">MLNNGACLFYGIDMYNNTKKNYRKIYRKIYRKNDKYSAYS</sequence>
<name>A0A2A8YBV6_BACCE</name>
<organism evidence="1 2">
    <name type="scientific">Bacillus cereus</name>
    <dbReference type="NCBI Taxonomy" id="1396"/>
    <lineage>
        <taxon>Bacteria</taxon>
        <taxon>Bacillati</taxon>
        <taxon>Bacillota</taxon>
        <taxon>Bacilli</taxon>
        <taxon>Bacillales</taxon>
        <taxon>Bacillaceae</taxon>
        <taxon>Bacillus</taxon>
        <taxon>Bacillus cereus group</taxon>
    </lineage>
</organism>
<dbReference type="EMBL" id="NTQT01000003">
    <property type="protein sequence ID" value="PFC77889.1"/>
    <property type="molecule type" value="Genomic_DNA"/>
</dbReference>
<protein>
    <submittedName>
        <fullName evidence="1">Uncharacterized protein</fullName>
    </submittedName>
</protein>
<evidence type="ECO:0000313" key="1">
    <source>
        <dbReference type="EMBL" id="PFC77889.1"/>
    </source>
</evidence>
<accession>A0A2A8YBV6</accession>
<reference evidence="1 2" key="1">
    <citation type="submission" date="2017-09" db="EMBL/GenBank/DDBJ databases">
        <title>Large-scale bioinformatics analysis of Bacillus genomes uncovers conserved roles of natural products in bacterial physiology.</title>
        <authorList>
            <consortium name="Agbiome Team Llc"/>
            <person name="Bleich R.M."/>
            <person name="Grubbs K.J."/>
            <person name="Santa Maria K.C."/>
            <person name="Allen S.E."/>
            <person name="Farag S."/>
            <person name="Shank E.A."/>
            <person name="Bowers A."/>
        </authorList>
    </citation>
    <scope>NUCLEOTIDE SEQUENCE [LARGE SCALE GENOMIC DNA]</scope>
    <source>
        <strain evidence="1 2">AFS025165</strain>
    </source>
</reference>
<dbReference type="Proteomes" id="UP000220226">
    <property type="component" value="Unassembled WGS sequence"/>
</dbReference>
<comment type="caution">
    <text evidence="1">The sequence shown here is derived from an EMBL/GenBank/DDBJ whole genome shotgun (WGS) entry which is preliminary data.</text>
</comment>
<proteinExistence type="predicted"/>
<dbReference type="AlphaFoldDB" id="A0A2A8YBV6"/>
<gene>
    <name evidence="1" type="ORF">CN290_01820</name>
</gene>
<evidence type="ECO:0000313" key="2">
    <source>
        <dbReference type="Proteomes" id="UP000220226"/>
    </source>
</evidence>